<dbReference type="Pfam" id="PF10671">
    <property type="entry name" value="TcpQ"/>
    <property type="match status" value="1"/>
</dbReference>
<protein>
    <submittedName>
        <fullName evidence="2">TcpQ domain-containing protein</fullName>
    </submittedName>
</protein>
<dbReference type="Proteomes" id="UP001589813">
    <property type="component" value="Unassembled WGS sequence"/>
</dbReference>
<dbReference type="RefSeq" id="WP_377244250.1">
    <property type="nucleotide sequence ID" value="NZ_JBHLXP010000003.1"/>
</dbReference>
<organism evidence="2 3">
    <name type="scientific">Rheinheimera tilapiae</name>
    <dbReference type="NCBI Taxonomy" id="875043"/>
    <lineage>
        <taxon>Bacteria</taxon>
        <taxon>Pseudomonadati</taxon>
        <taxon>Pseudomonadota</taxon>
        <taxon>Gammaproteobacteria</taxon>
        <taxon>Chromatiales</taxon>
        <taxon>Chromatiaceae</taxon>
        <taxon>Rheinheimera</taxon>
    </lineage>
</organism>
<gene>
    <name evidence="2" type="ORF">ACFFJP_12290</name>
</gene>
<comment type="caution">
    <text evidence="2">The sequence shown here is derived from an EMBL/GenBank/DDBJ whole genome shotgun (WGS) entry which is preliminary data.</text>
</comment>
<name>A0ABV6BDX4_9GAMM</name>
<accession>A0ABV6BDX4</accession>
<evidence type="ECO:0000313" key="3">
    <source>
        <dbReference type="Proteomes" id="UP001589813"/>
    </source>
</evidence>
<feature type="domain" description="Toxin co-regulated pilus biosynthesis protein Q C-terminal" evidence="1">
    <location>
        <begin position="106"/>
        <end position="181"/>
    </location>
</feature>
<dbReference type="EMBL" id="JBHLXP010000003">
    <property type="protein sequence ID" value="MFC0049066.1"/>
    <property type="molecule type" value="Genomic_DNA"/>
</dbReference>
<evidence type="ECO:0000313" key="2">
    <source>
        <dbReference type="EMBL" id="MFC0049066.1"/>
    </source>
</evidence>
<dbReference type="InterPro" id="IPR018927">
    <property type="entry name" value="Pilus_synth_Q_C"/>
</dbReference>
<reference evidence="2 3" key="1">
    <citation type="submission" date="2024-09" db="EMBL/GenBank/DDBJ databases">
        <authorList>
            <person name="Sun Q."/>
            <person name="Mori K."/>
        </authorList>
    </citation>
    <scope>NUCLEOTIDE SEQUENCE [LARGE SCALE GENOMIC DNA]</scope>
    <source>
        <strain evidence="2 3">KCTC 23315</strain>
    </source>
</reference>
<proteinExistence type="predicted"/>
<sequence>MGFWFKHITALVFLFALAGVLLFYPDLLMPKPEPVKIEVKKAAAMEFTNFYEQLRYSLDTSVDKSKEFIIKLSDTSDQLTSTLESRTNTVPPMPDNWSGVSQNRKFEPGSKIRDHMMAFAREEEMELIWTLPRDYVVKHYFQSDSDYLGTLKGIAKAIAPDFETPVLAYFCPKQRAAVLTDKSSLFLEQNCQHLNAEPVKR</sequence>
<evidence type="ECO:0000259" key="1">
    <source>
        <dbReference type="Pfam" id="PF10671"/>
    </source>
</evidence>
<keyword evidence="3" id="KW-1185">Reference proteome</keyword>